<evidence type="ECO:0000313" key="4">
    <source>
        <dbReference type="RefSeq" id="XP_026498906.2"/>
    </source>
</evidence>
<proteinExistence type="predicted"/>
<dbReference type="GO" id="GO:0005737">
    <property type="term" value="C:cytoplasm"/>
    <property type="evidence" value="ECO:0007669"/>
    <property type="project" value="TreeGrafter"/>
</dbReference>
<dbReference type="RefSeq" id="XP_026498906.2">
    <property type="nucleotide sequence ID" value="XM_026643121.2"/>
</dbReference>
<dbReference type="SUPFAM" id="SSF55729">
    <property type="entry name" value="Acyl-CoA N-acyltransferases (Nat)"/>
    <property type="match status" value="1"/>
</dbReference>
<feature type="domain" description="N-acetyltransferase" evidence="2">
    <location>
        <begin position="25"/>
        <end position="166"/>
    </location>
</feature>
<evidence type="ECO:0000259" key="2">
    <source>
        <dbReference type="PROSITE" id="PS51186"/>
    </source>
</evidence>
<dbReference type="Pfam" id="PF00583">
    <property type="entry name" value="Acetyltransf_1"/>
    <property type="match status" value="1"/>
</dbReference>
<accession>A0A8B8IT83</accession>
<dbReference type="InterPro" id="IPR000182">
    <property type="entry name" value="GNAT_dom"/>
</dbReference>
<feature type="region of interest" description="Disordered" evidence="1">
    <location>
        <begin position="171"/>
        <end position="193"/>
    </location>
</feature>
<reference evidence="4" key="1">
    <citation type="submission" date="2025-08" db="UniProtKB">
        <authorList>
            <consortium name="RefSeq"/>
        </authorList>
    </citation>
    <scope>IDENTIFICATION</scope>
    <source>
        <tissue evidence="4">Whole body</tissue>
    </source>
</reference>
<evidence type="ECO:0000256" key="1">
    <source>
        <dbReference type="SAM" id="MobiDB-lite"/>
    </source>
</evidence>
<gene>
    <name evidence="4" type="primary">LOC113402799</name>
</gene>
<dbReference type="GO" id="GO:0008080">
    <property type="term" value="F:N-acetyltransferase activity"/>
    <property type="evidence" value="ECO:0007669"/>
    <property type="project" value="InterPro"/>
</dbReference>
<keyword evidence="3" id="KW-1185">Reference proteome</keyword>
<dbReference type="GO" id="GO:1905502">
    <property type="term" value="F:acetyl-CoA binding"/>
    <property type="evidence" value="ECO:0007669"/>
    <property type="project" value="TreeGrafter"/>
</dbReference>
<dbReference type="CDD" id="cd04301">
    <property type="entry name" value="NAT_SF"/>
    <property type="match status" value="1"/>
</dbReference>
<dbReference type="GeneID" id="113402799"/>
<dbReference type="OrthoDB" id="329272at2759"/>
<dbReference type="PANTHER" id="PTHR13538:SF4">
    <property type="entry name" value="N-ALPHA-ACETYLTRANSFERASE 80"/>
    <property type="match status" value="1"/>
</dbReference>
<dbReference type="Gene3D" id="3.40.630.30">
    <property type="match status" value="1"/>
</dbReference>
<protein>
    <submittedName>
        <fullName evidence="4">N-alpha-acetyltransferase 80 isoform X1</fullName>
    </submittedName>
</protein>
<dbReference type="AlphaFoldDB" id="A0A8B8IT83"/>
<sequence>MHQRLRKVSINSIKFKMEHKGLQVLQLHRYPQYLKPCCKLINEEWPRSETARMMSLEASCDQLPTSLILINADGIILGHCKLTPIPSIPNSCFIETVVISKSMRGQKLGTFLMKEVEKYCKNVLKLEMVHLSTKGQENFYAKLGYEFCAPISIYGNSVVSNNIAKDSETKNDVMPTKIGTNKTAPPPPPMPQPVIIQSTIKTSKTYMFKYLS</sequence>
<dbReference type="InterPro" id="IPR016181">
    <property type="entry name" value="Acyl_CoA_acyltransferase"/>
</dbReference>
<dbReference type="OMA" id="QCIALIN"/>
<dbReference type="InterPro" id="IPR039840">
    <property type="entry name" value="NAA80"/>
</dbReference>
<dbReference type="PROSITE" id="PS51186">
    <property type="entry name" value="GNAT"/>
    <property type="match status" value="1"/>
</dbReference>
<dbReference type="PANTHER" id="PTHR13538">
    <property type="entry name" value="N-ACETYLTRANSFERASE 6"/>
    <property type="match status" value="1"/>
</dbReference>
<evidence type="ECO:0000313" key="3">
    <source>
        <dbReference type="Proteomes" id="UP001652626"/>
    </source>
</evidence>
<name>A0A8B8IT83_VANTA</name>
<organism evidence="3 4">
    <name type="scientific">Vanessa tameamea</name>
    <name type="common">Kamehameha butterfly</name>
    <dbReference type="NCBI Taxonomy" id="334116"/>
    <lineage>
        <taxon>Eukaryota</taxon>
        <taxon>Metazoa</taxon>
        <taxon>Ecdysozoa</taxon>
        <taxon>Arthropoda</taxon>
        <taxon>Hexapoda</taxon>
        <taxon>Insecta</taxon>
        <taxon>Pterygota</taxon>
        <taxon>Neoptera</taxon>
        <taxon>Endopterygota</taxon>
        <taxon>Lepidoptera</taxon>
        <taxon>Glossata</taxon>
        <taxon>Ditrysia</taxon>
        <taxon>Papilionoidea</taxon>
        <taxon>Nymphalidae</taxon>
        <taxon>Nymphalinae</taxon>
        <taxon>Vanessa</taxon>
    </lineage>
</organism>
<dbReference type="Proteomes" id="UP001652626">
    <property type="component" value="Chromosome 19"/>
</dbReference>